<keyword evidence="4" id="KW-1185">Reference proteome</keyword>
<reference evidence="4" key="1">
    <citation type="submission" date="2015-07" db="EMBL/GenBank/DDBJ databases">
        <title>Nocardia seriolae U-1 whole genome shotgun sequence.</title>
        <authorList>
            <person name="Imajoh M."/>
            <person name="Fukumoto Y."/>
            <person name="Sukeda M."/>
            <person name="Yamane J."/>
            <person name="Yamasaki K."/>
            <person name="Shimizu M."/>
            <person name="Ohnishi K."/>
            <person name="Oshima S."/>
        </authorList>
    </citation>
    <scope>NUCLEOTIDE SEQUENCE [LARGE SCALE GENOMIC DNA]</scope>
    <source>
        <strain evidence="4">U-1</strain>
    </source>
</reference>
<dbReference type="EMBL" id="CP017839">
    <property type="protein sequence ID" value="APA98712.1"/>
    <property type="molecule type" value="Genomic_DNA"/>
</dbReference>
<dbReference type="GeneID" id="93374781"/>
<dbReference type="EMBL" id="BBYQ01000041">
    <property type="protein sequence ID" value="GAP28701.1"/>
    <property type="molecule type" value="Genomic_DNA"/>
</dbReference>
<dbReference type="Proteomes" id="UP000180166">
    <property type="component" value="Chromosome"/>
</dbReference>
<proteinExistence type="predicted"/>
<evidence type="ECO:0000313" key="3">
    <source>
        <dbReference type="EMBL" id="GAP28701.1"/>
    </source>
</evidence>
<gene>
    <name evidence="2" type="ORF">NS506_04666</name>
    <name evidence="3" type="ORF">NSK11_contig00041-0012</name>
</gene>
<dbReference type="Proteomes" id="UP000037179">
    <property type="component" value="Unassembled WGS sequence"/>
</dbReference>
<protein>
    <submittedName>
        <fullName evidence="3">Uncharacterized protein</fullName>
    </submittedName>
</protein>
<evidence type="ECO:0000256" key="1">
    <source>
        <dbReference type="SAM" id="Phobius"/>
    </source>
</evidence>
<feature type="transmembrane region" description="Helical" evidence="1">
    <location>
        <begin position="160"/>
        <end position="183"/>
    </location>
</feature>
<dbReference type="AlphaFoldDB" id="A0ABC9YU06"/>
<keyword evidence="1" id="KW-0812">Transmembrane</keyword>
<dbReference type="KEGG" id="nsr:NS506_04666"/>
<evidence type="ECO:0000313" key="5">
    <source>
        <dbReference type="Proteomes" id="UP000180166"/>
    </source>
</evidence>
<name>A0ABC9YU06_9NOCA</name>
<organism evidence="3 4">
    <name type="scientific">Nocardia seriolae</name>
    <dbReference type="NCBI Taxonomy" id="37332"/>
    <lineage>
        <taxon>Bacteria</taxon>
        <taxon>Bacillati</taxon>
        <taxon>Actinomycetota</taxon>
        <taxon>Actinomycetes</taxon>
        <taxon>Mycobacteriales</taxon>
        <taxon>Nocardiaceae</taxon>
        <taxon>Nocardia</taxon>
    </lineage>
</organism>
<reference evidence="2 5" key="3">
    <citation type="submission" date="2016-10" db="EMBL/GenBank/DDBJ databases">
        <title>Genome sequence of Nocardia seriolae strain EM150506, isolated from Anguila japonica.</title>
        <authorList>
            <person name="Han H.-J."/>
        </authorList>
    </citation>
    <scope>NUCLEOTIDE SEQUENCE [LARGE SCALE GENOMIC DNA]</scope>
    <source>
        <strain evidence="2 5">EM150506</strain>
    </source>
</reference>
<keyword evidence="1" id="KW-1133">Transmembrane helix</keyword>
<accession>A0ABC9YU06</accession>
<sequence length="186" mass="20192">MTAAGEEPELARLHDDLMAEYAQLLDLVKGFDQRLLTVKGWGVTLSLASLGLGFQQKHYGLFLVAAASGLAFWLLEAYNKSHQIRYYPRMRDIEVVAHRLFAVDVPGGGPASSPLIDWGWRAAGARIRRGGKPVDPAVPEPWEDASGGGRSMQPWFFAHAMFPHVIAVVLGGVLFVLGLAGVFGPI</sequence>
<reference evidence="3 4" key="2">
    <citation type="journal article" date="2016" name="Genome Announc.">
        <title>Draft Genome Sequence of Erythromycin- and Oxytetracycline-Sensitive Nocardia seriolae Strain U-1 (NBRC 110359).</title>
        <authorList>
            <person name="Imajoh M."/>
            <person name="Sukeda M."/>
            <person name="Shimizu M."/>
            <person name="Yamane J."/>
            <person name="Ohnishi K."/>
            <person name="Oshima S."/>
        </authorList>
    </citation>
    <scope>NUCLEOTIDE SEQUENCE [LARGE SCALE GENOMIC DNA]</scope>
    <source>
        <strain evidence="3 4">U-1</strain>
    </source>
</reference>
<evidence type="ECO:0000313" key="2">
    <source>
        <dbReference type="EMBL" id="APA98712.1"/>
    </source>
</evidence>
<feature type="transmembrane region" description="Helical" evidence="1">
    <location>
        <begin position="59"/>
        <end position="79"/>
    </location>
</feature>
<dbReference type="RefSeq" id="WP_033087985.1">
    <property type="nucleotide sequence ID" value="NZ_AP017900.1"/>
</dbReference>
<evidence type="ECO:0000313" key="4">
    <source>
        <dbReference type="Proteomes" id="UP000037179"/>
    </source>
</evidence>
<keyword evidence="1" id="KW-0472">Membrane</keyword>